<keyword evidence="2" id="KW-1185">Reference proteome</keyword>
<keyword evidence="1" id="KW-0378">Hydrolase</keyword>
<evidence type="ECO:0000313" key="1">
    <source>
        <dbReference type="EMBL" id="SFU38262.1"/>
    </source>
</evidence>
<name>A0A1I7FPY4_9FIRM</name>
<reference evidence="1 2" key="1">
    <citation type="submission" date="2016-10" db="EMBL/GenBank/DDBJ databases">
        <authorList>
            <person name="de Groot N.N."/>
        </authorList>
    </citation>
    <scope>NUCLEOTIDE SEQUENCE [LARGE SCALE GENOMIC DNA]</scope>
    <source>
        <strain evidence="1 2">KHGC13</strain>
    </source>
</reference>
<dbReference type="STRING" id="155865.SAMN05216515_10369"/>
<accession>A0A1I7FPY4</accession>
<dbReference type="GO" id="GO:0016787">
    <property type="term" value="F:hydrolase activity"/>
    <property type="evidence" value="ECO:0007669"/>
    <property type="project" value="UniProtKB-KW"/>
</dbReference>
<proteinExistence type="predicted"/>
<dbReference type="EMBL" id="FPBT01000003">
    <property type="protein sequence ID" value="SFU38262.1"/>
    <property type="molecule type" value="Genomic_DNA"/>
</dbReference>
<protein>
    <submittedName>
        <fullName evidence="1">Amidohydrolase</fullName>
    </submittedName>
</protein>
<dbReference type="AlphaFoldDB" id="A0A1I7FPY4"/>
<evidence type="ECO:0000313" key="2">
    <source>
        <dbReference type="Proteomes" id="UP000198817"/>
    </source>
</evidence>
<dbReference type="Proteomes" id="UP000198817">
    <property type="component" value="Unassembled WGS sequence"/>
</dbReference>
<organism evidence="1 2">
    <name type="scientific">Eubacterium pyruvativorans</name>
    <dbReference type="NCBI Taxonomy" id="155865"/>
    <lineage>
        <taxon>Bacteria</taxon>
        <taxon>Bacillati</taxon>
        <taxon>Bacillota</taxon>
        <taxon>Clostridia</taxon>
        <taxon>Eubacteriales</taxon>
        <taxon>Eubacteriaceae</taxon>
        <taxon>Eubacterium</taxon>
    </lineage>
</organism>
<sequence>MGTRNEGKDCVYSWHSPKFQFDPACLKIGGGLYSMSVFKAIEYLKSEEA</sequence>
<dbReference type="RefSeq" id="WP_143096009.1">
    <property type="nucleotide sequence ID" value="NZ_FOWF01000003.1"/>
</dbReference>
<dbReference type="OrthoDB" id="9776731at2"/>
<gene>
    <name evidence="1" type="ORF">SAMN05216508_10369</name>
</gene>